<gene>
    <name evidence="2" type="ORF">OJF2_15540</name>
</gene>
<name>A0A5B9VXP4_9BACT</name>
<sequence length="1109" mass="121618">MRPRIRTEAAILVAVAILPTSTTLGQATNDEPTARFAGLARPPRQADRWDAPATRIPPGVVAAARILFDQGFADPRGCEYRAVRLVRDTVAGLGGPQRVEAAVAAPEHAWVLPAEGPDAPRFAVAWNGLIYPIEALGVGADLEADVRALVDGARKDLREHRRGPHAFSGEAGWPFGAFGAMPHAASASRESLMPAKVVMLLRLGRADLAEALLEAGTGRAPAAAPQPSDDPLGYHALASAWAWAMLDRASGAHEKGDDALARADLRALTRLVPLVEAKCAELGLPRPVAAGNAAGPAPYLGFAAPASRLLADQERRAREPRRRPAKGVRVDDQPERIAALIRNLDQLTERDMGVYFVLGHASNGPESELAKEGEAAIPALLQCLEGDERLTRIILRDRRHDSRWLAPRGVEVVARATLQRILGTTEVGGRNDGLLSPDERASAASELRAFWEKTRGLDALGRELAVLADDGAGPDRWLEAARALVLPVGPVWETPRGRRPVRLPLRGEPLRSREAPSVSDLMARRIAGMDPGEANARDADEMILAYRANDMAELLARWDLPRALPVLRARVRRCIALDRARQPGMPFDGFAGWAGTLTSWRIRGGDPDAFADYAGWVRDLDPEVYQNFPSAALDPFWRDPENPRASEVLSSLFDRPGSPWMPILAPRGKYRIREIQSQLLVSPMLGFGVFRRRVIDALDDHAEVGSVECDEDGRIAVKLPDRTEFPSLREGVPDRPAPRSRMPVRKRDEVADMLKGVEGMPYFEHHWPEARKGRAIEEMKRLLGLYGDRYRPVVLDRRSYDPLSQYPHPPRAELSFPPLDHPASTEEASAGLAIFSLGRGAETRVWRMPAPAMPARWTSLAIPPDDPILLSLPAGKPVHPAQIEVLQGGWAWQAEEVRRGDRWERIYGFVGRHVVAAVPASEIDFPADEASASGFLRFTRDLEASLIPPGMADGRGATQRPVPAGAPLPLTVRLRNRRGIEATAPVELVRKGDGITFRDGTSIRLFRANEGRPRRSGSQGQDEPTREFEVVPWRRPGRHAPAEARVLSPTEVVEVLKVDLRELYDNLKPGRYRVELRLEDRQDREGKPAVAEGTFVIEAPASGPIRSTS</sequence>
<dbReference type="AlphaFoldDB" id="A0A5B9VXP4"/>
<dbReference type="OrthoDB" id="233915at2"/>
<evidence type="ECO:0000256" key="1">
    <source>
        <dbReference type="SAM" id="MobiDB-lite"/>
    </source>
</evidence>
<keyword evidence="3" id="KW-1185">Reference proteome</keyword>
<dbReference type="Proteomes" id="UP000324233">
    <property type="component" value="Chromosome"/>
</dbReference>
<dbReference type="EMBL" id="CP042997">
    <property type="protein sequence ID" value="QEH33058.1"/>
    <property type="molecule type" value="Genomic_DNA"/>
</dbReference>
<dbReference type="RefSeq" id="WP_148592676.1">
    <property type="nucleotide sequence ID" value="NZ_CP042997.1"/>
</dbReference>
<reference evidence="2 3" key="1">
    <citation type="submission" date="2019-08" db="EMBL/GenBank/DDBJ databases">
        <title>Deep-cultivation of Planctomycetes and their phenomic and genomic characterization uncovers novel biology.</title>
        <authorList>
            <person name="Wiegand S."/>
            <person name="Jogler M."/>
            <person name="Boedeker C."/>
            <person name="Pinto D."/>
            <person name="Vollmers J."/>
            <person name="Rivas-Marin E."/>
            <person name="Kohn T."/>
            <person name="Peeters S.H."/>
            <person name="Heuer A."/>
            <person name="Rast P."/>
            <person name="Oberbeckmann S."/>
            <person name="Bunk B."/>
            <person name="Jeske O."/>
            <person name="Meyerdierks A."/>
            <person name="Storesund J.E."/>
            <person name="Kallscheuer N."/>
            <person name="Luecker S."/>
            <person name="Lage O.M."/>
            <person name="Pohl T."/>
            <person name="Merkel B.J."/>
            <person name="Hornburger P."/>
            <person name="Mueller R.-W."/>
            <person name="Bruemmer F."/>
            <person name="Labrenz M."/>
            <person name="Spormann A.M."/>
            <person name="Op den Camp H."/>
            <person name="Overmann J."/>
            <person name="Amann R."/>
            <person name="Jetten M.S.M."/>
            <person name="Mascher T."/>
            <person name="Medema M.H."/>
            <person name="Devos D.P."/>
            <person name="Kaster A.-K."/>
            <person name="Ovreas L."/>
            <person name="Rohde M."/>
            <person name="Galperin M.Y."/>
            <person name="Jogler C."/>
        </authorList>
    </citation>
    <scope>NUCLEOTIDE SEQUENCE [LARGE SCALE GENOMIC DNA]</scope>
    <source>
        <strain evidence="2 3">OJF2</strain>
    </source>
</reference>
<evidence type="ECO:0000313" key="2">
    <source>
        <dbReference type="EMBL" id="QEH33058.1"/>
    </source>
</evidence>
<protein>
    <submittedName>
        <fullName evidence="2">Uncharacterized protein</fullName>
    </submittedName>
</protein>
<evidence type="ECO:0000313" key="3">
    <source>
        <dbReference type="Proteomes" id="UP000324233"/>
    </source>
</evidence>
<proteinExistence type="predicted"/>
<feature type="region of interest" description="Disordered" evidence="1">
    <location>
        <begin position="1007"/>
        <end position="1027"/>
    </location>
</feature>
<dbReference type="KEGG" id="agv:OJF2_15540"/>
<accession>A0A5B9VXP4</accession>
<organism evidence="2 3">
    <name type="scientific">Aquisphaera giovannonii</name>
    <dbReference type="NCBI Taxonomy" id="406548"/>
    <lineage>
        <taxon>Bacteria</taxon>
        <taxon>Pseudomonadati</taxon>
        <taxon>Planctomycetota</taxon>
        <taxon>Planctomycetia</taxon>
        <taxon>Isosphaerales</taxon>
        <taxon>Isosphaeraceae</taxon>
        <taxon>Aquisphaera</taxon>
    </lineage>
</organism>